<dbReference type="PANTHER" id="PTHR13803">
    <property type="entry name" value="SEC24-RELATED PROTEIN"/>
    <property type="match status" value="1"/>
</dbReference>
<keyword evidence="3" id="KW-0813">Transport</keyword>
<dbReference type="SUPFAM" id="SSF82919">
    <property type="entry name" value="Zn-finger domain of Sec23/24"/>
    <property type="match status" value="1"/>
</dbReference>
<dbReference type="GO" id="GO:0090110">
    <property type="term" value="P:COPII-coated vesicle cargo loading"/>
    <property type="evidence" value="ECO:0007669"/>
    <property type="project" value="TreeGrafter"/>
</dbReference>
<reference evidence="9 10" key="1">
    <citation type="submission" date="2008-07" db="EMBL/GenBank/DDBJ databases">
        <authorList>
            <person name="El-Sayed N."/>
            <person name="Caler E."/>
            <person name="Inman J."/>
            <person name="Amedeo P."/>
            <person name="Hass B."/>
            <person name="Wortman J."/>
        </authorList>
    </citation>
    <scope>NUCLEOTIDE SEQUENCE [LARGE SCALE GENOMIC DNA]</scope>
    <source>
        <strain evidence="10">ATCC 50983 / TXsc</strain>
    </source>
</reference>
<dbReference type="GO" id="GO:0000149">
    <property type="term" value="F:SNARE binding"/>
    <property type="evidence" value="ECO:0007669"/>
    <property type="project" value="TreeGrafter"/>
</dbReference>
<protein>
    <submittedName>
        <fullName evidence="9">Protein transport protein Sec24A, putative</fullName>
    </submittedName>
</protein>
<evidence type="ECO:0000256" key="4">
    <source>
        <dbReference type="ARBA" id="ARBA00023136"/>
    </source>
</evidence>
<dbReference type="GO" id="GO:0070971">
    <property type="term" value="C:endoplasmic reticulum exit site"/>
    <property type="evidence" value="ECO:0007669"/>
    <property type="project" value="TreeGrafter"/>
</dbReference>
<organism evidence="10">
    <name type="scientific">Perkinsus marinus (strain ATCC 50983 / TXsc)</name>
    <dbReference type="NCBI Taxonomy" id="423536"/>
    <lineage>
        <taxon>Eukaryota</taxon>
        <taxon>Sar</taxon>
        <taxon>Alveolata</taxon>
        <taxon>Perkinsozoa</taxon>
        <taxon>Perkinsea</taxon>
        <taxon>Perkinsida</taxon>
        <taxon>Perkinsidae</taxon>
        <taxon>Perkinsus</taxon>
    </lineage>
</organism>
<dbReference type="InterPro" id="IPR036174">
    <property type="entry name" value="Znf_Sec23_Sec24_sf"/>
</dbReference>
<dbReference type="SUPFAM" id="SSF82754">
    <property type="entry name" value="C-terminal, gelsolin-like domain of Sec23/24"/>
    <property type="match status" value="1"/>
</dbReference>
<feature type="compositionally biased region" description="Pro residues" evidence="5">
    <location>
        <begin position="720"/>
        <end position="755"/>
    </location>
</feature>
<dbReference type="AlphaFoldDB" id="C5M0W7"/>
<dbReference type="Gene3D" id="1.20.120.730">
    <property type="entry name" value="Sec23/Sec24 helical domain"/>
    <property type="match status" value="1"/>
</dbReference>
<gene>
    <name evidence="9" type="ORF">Pmar_PMAR029198</name>
</gene>
<dbReference type="Pfam" id="PF04815">
    <property type="entry name" value="Sec23_helical"/>
    <property type="match status" value="1"/>
</dbReference>
<feature type="domain" description="Sec23/Sec24 trunk" evidence="6">
    <location>
        <begin position="49"/>
        <end position="287"/>
    </location>
</feature>
<evidence type="ECO:0000313" key="9">
    <source>
        <dbReference type="EMBL" id="EEQ97475.1"/>
    </source>
</evidence>
<feature type="compositionally biased region" description="Low complexity" evidence="5">
    <location>
        <begin position="686"/>
        <end position="697"/>
    </location>
</feature>
<dbReference type="InterPro" id="IPR006896">
    <property type="entry name" value="Sec23/24_trunk_dom"/>
</dbReference>
<dbReference type="Proteomes" id="UP000007800">
    <property type="component" value="Unassembled WGS sequence"/>
</dbReference>
<dbReference type="GeneID" id="9055031"/>
<evidence type="ECO:0000256" key="3">
    <source>
        <dbReference type="ARBA" id="ARBA00022892"/>
    </source>
</evidence>
<evidence type="ECO:0000256" key="2">
    <source>
        <dbReference type="ARBA" id="ARBA00022824"/>
    </source>
</evidence>
<evidence type="ECO:0000259" key="8">
    <source>
        <dbReference type="Pfam" id="PF08033"/>
    </source>
</evidence>
<dbReference type="OMA" id="NITNCDD"/>
<dbReference type="GO" id="GO:0006886">
    <property type="term" value="P:intracellular protein transport"/>
    <property type="evidence" value="ECO:0007669"/>
    <property type="project" value="InterPro"/>
</dbReference>
<dbReference type="PANTHER" id="PTHR13803:SF39">
    <property type="entry name" value="SECRETORY 24AB, ISOFORM A"/>
    <property type="match status" value="1"/>
</dbReference>
<dbReference type="Gene3D" id="3.40.50.410">
    <property type="entry name" value="von Willebrand factor, type A domain"/>
    <property type="match status" value="1"/>
</dbReference>
<name>C5M0W7_PERM5</name>
<comment type="subcellular location">
    <subcellularLocation>
        <location evidence="1">Endoplasmic reticulum membrane</location>
    </subcellularLocation>
</comment>
<dbReference type="EMBL" id="GG687161">
    <property type="protein sequence ID" value="EEQ97475.1"/>
    <property type="molecule type" value="Genomic_DNA"/>
</dbReference>
<dbReference type="InterPro" id="IPR050550">
    <property type="entry name" value="SEC23_SEC24_subfamily"/>
</dbReference>
<dbReference type="FunCoup" id="C5M0W7">
    <property type="interactions" value="567"/>
</dbReference>
<dbReference type="SUPFAM" id="SSF81995">
    <property type="entry name" value="beta-sandwich domain of Sec23/24"/>
    <property type="match status" value="1"/>
</dbReference>
<dbReference type="GO" id="GO:0005789">
    <property type="term" value="C:endoplasmic reticulum membrane"/>
    <property type="evidence" value="ECO:0007669"/>
    <property type="project" value="UniProtKB-SubCell"/>
</dbReference>
<evidence type="ECO:0000259" key="6">
    <source>
        <dbReference type="Pfam" id="PF04811"/>
    </source>
</evidence>
<evidence type="ECO:0000256" key="1">
    <source>
        <dbReference type="ARBA" id="ARBA00004586"/>
    </source>
</evidence>
<dbReference type="Gene3D" id="2.30.30.380">
    <property type="entry name" value="Zn-finger domain of Sec23/24"/>
    <property type="match status" value="1"/>
</dbReference>
<dbReference type="InterPro" id="IPR029006">
    <property type="entry name" value="ADF-H/Gelsolin-like_dom_sf"/>
</dbReference>
<evidence type="ECO:0000313" key="10">
    <source>
        <dbReference type="Proteomes" id="UP000007800"/>
    </source>
</evidence>
<feature type="region of interest" description="Disordered" evidence="5">
    <location>
        <begin position="633"/>
        <end position="787"/>
    </location>
</feature>
<dbReference type="InterPro" id="IPR012990">
    <property type="entry name" value="Beta-sandwich_Sec23_24"/>
</dbReference>
<accession>C5M0W7</accession>
<evidence type="ECO:0000259" key="7">
    <source>
        <dbReference type="Pfam" id="PF04815"/>
    </source>
</evidence>
<keyword evidence="3" id="KW-0931">ER-Golgi transport</keyword>
<feature type="domain" description="Sec23/Sec24 helical" evidence="7">
    <location>
        <begin position="388"/>
        <end position="475"/>
    </location>
</feature>
<dbReference type="OrthoDB" id="49016at2759"/>
<dbReference type="Pfam" id="PF04811">
    <property type="entry name" value="Sec23_trunk"/>
    <property type="match status" value="1"/>
</dbReference>
<keyword evidence="4" id="KW-0472">Membrane</keyword>
<feature type="domain" description="Sec23/Sec24 beta-sandwich" evidence="8">
    <location>
        <begin position="293"/>
        <end position="377"/>
    </location>
</feature>
<dbReference type="Pfam" id="PF08033">
    <property type="entry name" value="Sec23_BS"/>
    <property type="match status" value="1"/>
</dbReference>
<feature type="compositionally biased region" description="Polar residues" evidence="5">
    <location>
        <begin position="635"/>
        <end position="646"/>
    </location>
</feature>
<dbReference type="InterPro" id="IPR006900">
    <property type="entry name" value="Sec23/24_helical_dom"/>
</dbReference>
<keyword evidence="10" id="KW-1185">Reference proteome</keyword>
<dbReference type="Gene3D" id="2.60.40.1670">
    <property type="entry name" value="beta-sandwich domain of Sec23/24"/>
    <property type="match status" value="1"/>
</dbReference>
<dbReference type="GO" id="GO:0030127">
    <property type="term" value="C:COPII vesicle coat"/>
    <property type="evidence" value="ECO:0007669"/>
    <property type="project" value="InterPro"/>
</dbReference>
<dbReference type="GO" id="GO:0008270">
    <property type="term" value="F:zinc ion binding"/>
    <property type="evidence" value="ECO:0007669"/>
    <property type="project" value="InterPro"/>
</dbReference>
<dbReference type="InterPro" id="IPR036180">
    <property type="entry name" value="Gelsolin-like_dom_sf"/>
</dbReference>
<feature type="compositionally biased region" description="Low complexity" evidence="5">
    <location>
        <begin position="756"/>
        <end position="773"/>
    </location>
</feature>
<dbReference type="SUPFAM" id="SSF53300">
    <property type="entry name" value="vWA-like"/>
    <property type="match status" value="1"/>
</dbReference>
<proteinExistence type="predicted"/>
<dbReference type="RefSeq" id="XP_002764758.1">
    <property type="nucleotide sequence ID" value="XM_002764712.1"/>
</dbReference>
<dbReference type="InParanoid" id="C5M0W7"/>
<sequence length="787" mass="86443">MCGYVGDTPQTYYCHLDDTMRRADRYERPELVNGTIDFIAPAEYMVRPPQPPVFMFLLESTYQAVASGALASAAAAIKELVEKKSFPGGERALVGVMTFDSSIHFYNLNSRLSQPQMLVVSDLEDPFLPLPDDILVPAQECEAQLSQLLTNLPEMFQQSRSNESCLSAAVKAAWMAMKHVGGKLIICASSIASVGPNALKSTKENLRLLNTDREIEMLKPTMEGFKELAADLTRVQITAEMFLTTNMYMDIASISPLARYTGGDIRYYPGFRADIHGEKLREELQHVCTRDMGWEAVMRVRVSKGWKVTNFYGHMFVRTRDLLVVPNCHEDQTFSITLEPDADVKLDPFVCVQCALLFTTSNGERRIRVHTVQLPTTGNIDEVLDTTDPEAATGLMASLACDKAMEASSKLADARNLIQNTIGQIVTSTQSHIEAVRPLPLHVLGLLKSPMFRATSDVPSDQRVYYWTRHESISLPLQAALFYPRMFAVHQLSGDEGTVDPNTERVVLPHCIALSAENMTGDGIYLQEDGESILMWIGKAVSPQLLHSLFNIPSLDQLALEMGENCLARDSPDDTCQRVMSIIDQLRLDRAPPMMQLILVPQGSQYEVRFFSNLIEDKTIGMQMSYQEFLHRIGGSNQPRGTSQTPGIAPQAMMPSGPQMSGLQGGAPMPPPPGGMYGSEQPKSAQMPTMPPMGQMPLAPPSIGNHVPNGPPRMTQSPMGQPPMGQPPMGQPPMGQPPMGQPPTGQPPMGQPPMGQPSMGQSSMGQPSRGQPPMGQPPMGPPRSTYR</sequence>
<dbReference type="InterPro" id="IPR036175">
    <property type="entry name" value="Sec23/24_helical_dom_sf"/>
</dbReference>
<keyword evidence="2" id="KW-0256">Endoplasmic reticulum</keyword>
<dbReference type="InterPro" id="IPR036465">
    <property type="entry name" value="vWFA_dom_sf"/>
</dbReference>
<dbReference type="Gene3D" id="3.40.20.10">
    <property type="entry name" value="Severin"/>
    <property type="match status" value="1"/>
</dbReference>
<evidence type="ECO:0000256" key="5">
    <source>
        <dbReference type="SAM" id="MobiDB-lite"/>
    </source>
</evidence>
<dbReference type="SUPFAM" id="SSF81811">
    <property type="entry name" value="Helical domain of Sec23/24"/>
    <property type="match status" value="1"/>
</dbReference>